<evidence type="ECO:0000313" key="1">
    <source>
        <dbReference type="EMBL" id="KAJ8752080.1"/>
    </source>
</evidence>
<reference evidence="1 2" key="1">
    <citation type="submission" date="2021-09" db="EMBL/GenBank/DDBJ databases">
        <title>Genomic insights and catalytic innovation underlie evolution of tropane alkaloids biosynthesis.</title>
        <authorList>
            <person name="Wang Y.-J."/>
            <person name="Tian T."/>
            <person name="Huang J.-P."/>
            <person name="Huang S.-X."/>
        </authorList>
    </citation>
    <scope>NUCLEOTIDE SEQUENCE [LARGE SCALE GENOMIC DNA]</scope>
    <source>
        <strain evidence="1">KIB-2018</strain>
        <tissue evidence="1">Leaf</tissue>
    </source>
</reference>
<dbReference type="Proteomes" id="UP001159364">
    <property type="component" value="Linkage Group LG10"/>
</dbReference>
<sequence length="122" mass="13830">MNGTINIIASDASEKGRRSKWFGIKYIPTYGWIKVDAKNIGTKEIKTILVMQFTKGVKKAKSTFLITLKEENATAFEEFPKDIACVFEEYKDIVPLKLPKKLTLGREVDNKAELSSVENSKR</sequence>
<evidence type="ECO:0000313" key="2">
    <source>
        <dbReference type="Proteomes" id="UP001159364"/>
    </source>
</evidence>
<evidence type="ECO:0008006" key="3">
    <source>
        <dbReference type="Google" id="ProtNLM"/>
    </source>
</evidence>
<organism evidence="1 2">
    <name type="scientific">Erythroxylum novogranatense</name>
    <dbReference type="NCBI Taxonomy" id="1862640"/>
    <lineage>
        <taxon>Eukaryota</taxon>
        <taxon>Viridiplantae</taxon>
        <taxon>Streptophyta</taxon>
        <taxon>Embryophyta</taxon>
        <taxon>Tracheophyta</taxon>
        <taxon>Spermatophyta</taxon>
        <taxon>Magnoliopsida</taxon>
        <taxon>eudicotyledons</taxon>
        <taxon>Gunneridae</taxon>
        <taxon>Pentapetalae</taxon>
        <taxon>rosids</taxon>
        <taxon>fabids</taxon>
        <taxon>Malpighiales</taxon>
        <taxon>Erythroxylaceae</taxon>
        <taxon>Erythroxylum</taxon>
    </lineage>
</organism>
<accession>A0AAV8SIP2</accession>
<proteinExistence type="predicted"/>
<dbReference type="AlphaFoldDB" id="A0AAV8SIP2"/>
<keyword evidence="2" id="KW-1185">Reference proteome</keyword>
<comment type="caution">
    <text evidence="1">The sequence shown here is derived from an EMBL/GenBank/DDBJ whole genome shotgun (WGS) entry which is preliminary data.</text>
</comment>
<dbReference type="EMBL" id="JAIWQS010000010">
    <property type="protein sequence ID" value="KAJ8752080.1"/>
    <property type="molecule type" value="Genomic_DNA"/>
</dbReference>
<name>A0AAV8SIP2_9ROSI</name>
<protein>
    <recommendedName>
        <fullName evidence="3">LAGLIDADG homing endonuclease</fullName>
    </recommendedName>
</protein>
<gene>
    <name evidence="1" type="ORF">K2173_001107</name>
</gene>